<keyword evidence="2" id="KW-0227">DNA damage</keyword>
<dbReference type="GO" id="GO:0006289">
    <property type="term" value="P:nucleotide-excision repair"/>
    <property type="evidence" value="ECO:0007669"/>
    <property type="project" value="InterPro"/>
</dbReference>
<dbReference type="InterPro" id="IPR000305">
    <property type="entry name" value="GIY-YIG_endonuc"/>
</dbReference>
<dbReference type="SUPFAM" id="SSF46600">
    <property type="entry name" value="C-terminal UvrC-binding domain of UvrB"/>
    <property type="match status" value="1"/>
</dbReference>
<dbReference type="GO" id="GO:0009380">
    <property type="term" value="C:excinuclease repair complex"/>
    <property type="evidence" value="ECO:0007669"/>
    <property type="project" value="InterPro"/>
</dbReference>
<evidence type="ECO:0000259" key="8">
    <source>
        <dbReference type="PROSITE" id="PS50165"/>
    </source>
</evidence>
<dbReference type="InterPro" id="IPR038476">
    <property type="entry name" value="UvrC_RNase_H_dom_sf"/>
</dbReference>
<dbReference type="NCBIfam" id="NF001824">
    <property type="entry name" value="PRK00558.1-5"/>
    <property type="match status" value="1"/>
</dbReference>
<dbReference type="SUPFAM" id="SSF82771">
    <property type="entry name" value="GIY-YIG endonuclease"/>
    <property type="match status" value="1"/>
</dbReference>
<dbReference type="InterPro" id="IPR036876">
    <property type="entry name" value="UVR_dom_sf"/>
</dbReference>
<dbReference type="InterPro" id="IPR001162">
    <property type="entry name" value="UvrC_RNase_H_dom"/>
</dbReference>
<evidence type="ECO:0000259" key="7">
    <source>
        <dbReference type="PROSITE" id="PS50164"/>
    </source>
</evidence>
<dbReference type="PROSITE" id="PS50151">
    <property type="entry name" value="UVR"/>
    <property type="match status" value="1"/>
</dbReference>
<dbReference type="InterPro" id="IPR004791">
    <property type="entry name" value="UvrC"/>
</dbReference>
<dbReference type="NCBIfam" id="TIGR00194">
    <property type="entry name" value="uvrC"/>
    <property type="match status" value="1"/>
</dbReference>
<protein>
    <recommendedName>
        <fullName evidence="10">GIY-YIG domain-containing protein</fullName>
    </recommendedName>
</protein>
<dbReference type="PROSITE" id="PS50164">
    <property type="entry name" value="GIY_YIG"/>
    <property type="match status" value="1"/>
</dbReference>
<proteinExistence type="inferred from homology"/>
<evidence type="ECO:0000256" key="5">
    <source>
        <dbReference type="ARBA" id="ARBA00023204"/>
    </source>
</evidence>
<evidence type="ECO:0000256" key="2">
    <source>
        <dbReference type="ARBA" id="ARBA00022763"/>
    </source>
</evidence>
<dbReference type="Pfam" id="PF08459">
    <property type="entry name" value="UvrC_RNaseH_dom"/>
    <property type="match status" value="1"/>
</dbReference>
<feature type="domain" description="UVR" evidence="6">
    <location>
        <begin position="204"/>
        <end position="239"/>
    </location>
</feature>
<dbReference type="PROSITE" id="PS50165">
    <property type="entry name" value="UVRC"/>
    <property type="match status" value="1"/>
</dbReference>
<reference evidence="9" key="1">
    <citation type="submission" date="2018-05" db="EMBL/GenBank/DDBJ databases">
        <authorList>
            <person name="Lanie J.A."/>
            <person name="Ng W.-L."/>
            <person name="Kazmierczak K.M."/>
            <person name="Andrzejewski T.M."/>
            <person name="Davidsen T.M."/>
            <person name="Wayne K.J."/>
            <person name="Tettelin H."/>
            <person name="Glass J.I."/>
            <person name="Rusch D."/>
            <person name="Podicherti R."/>
            <person name="Tsui H.-C.T."/>
            <person name="Winkler M.E."/>
        </authorList>
    </citation>
    <scope>NUCLEOTIDE SEQUENCE</scope>
</reference>
<evidence type="ECO:0000256" key="4">
    <source>
        <dbReference type="ARBA" id="ARBA00022881"/>
    </source>
</evidence>
<gene>
    <name evidence="9" type="ORF">METZ01_LOCUS126072</name>
</gene>
<dbReference type="EMBL" id="UINC01017612">
    <property type="protein sequence ID" value="SVA73218.1"/>
    <property type="molecule type" value="Genomic_DNA"/>
</dbReference>
<dbReference type="CDD" id="cd10434">
    <property type="entry name" value="GIY-YIG_UvrC_Cho"/>
    <property type="match status" value="1"/>
</dbReference>
<keyword evidence="1" id="KW-0963">Cytoplasm</keyword>
<dbReference type="PANTHER" id="PTHR30562:SF1">
    <property type="entry name" value="UVRABC SYSTEM PROTEIN C"/>
    <property type="match status" value="1"/>
</dbReference>
<dbReference type="InterPro" id="IPR035901">
    <property type="entry name" value="GIY-YIG_endonuc_sf"/>
</dbReference>
<dbReference type="Gene3D" id="3.30.420.340">
    <property type="entry name" value="UvrC, RNAse H endonuclease domain"/>
    <property type="match status" value="1"/>
</dbReference>
<evidence type="ECO:0008006" key="10">
    <source>
        <dbReference type="Google" id="ProtNLM"/>
    </source>
</evidence>
<dbReference type="InterPro" id="IPR010994">
    <property type="entry name" value="RuvA_2-like"/>
</dbReference>
<dbReference type="Gene3D" id="4.10.860.10">
    <property type="entry name" value="UVR domain"/>
    <property type="match status" value="1"/>
</dbReference>
<evidence type="ECO:0000313" key="9">
    <source>
        <dbReference type="EMBL" id="SVA73218.1"/>
    </source>
</evidence>
<evidence type="ECO:0000256" key="3">
    <source>
        <dbReference type="ARBA" id="ARBA00022769"/>
    </source>
</evidence>
<dbReference type="Pfam" id="PF22920">
    <property type="entry name" value="UvrC_RNaseH"/>
    <property type="match status" value="1"/>
</dbReference>
<evidence type="ECO:0000256" key="1">
    <source>
        <dbReference type="ARBA" id="ARBA00022490"/>
    </source>
</evidence>
<keyword evidence="5" id="KW-0234">DNA repair</keyword>
<organism evidence="9">
    <name type="scientific">marine metagenome</name>
    <dbReference type="NCBI Taxonomy" id="408172"/>
    <lineage>
        <taxon>unclassified sequences</taxon>
        <taxon>metagenomes</taxon>
        <taxon>ecological metagenomes</taxon>
    </lineage>
</organism>
<sequence>VIERPAAGTVPDAPGSYQFRDSEGRVIYVGKAKSLRSRLNNYFGRRDRLPPRTAQMMGEASTVEWIRVANELEALLLEFTLIKEHRPRFNVELKDDKSYPLLAVTVNDEWPRPMVTRGRRRPGVRYFGPFGHAGAIRETLDLLLRTFPVRTCSDNKFARHERLGRPCLLFHIEKCAGPCVGEVTPEGYAGLVDDLLGFLEGDTEEIVARLTAEMVAASDSLEFETAARARDRLAAVGKVIERQQMVLGRDESLDVFGLSEDELEAAVQVFYVRGGRVVGRKGFIIDRVEDLDRAELVGQILSGHYRSDPPRGIPREVLVPDLPNEMELLTGWLGGERGSRVRIRVPHRGDKRSLLETVAGNAREEFVRHRLKRAADHNSRARALNELQDALELPQAPLRIECYDMSHLQGTDYVGSMVVMEDGLPTTAGYRRFRIRDVEGNDDYAAMAEVLTRRLRAYLEERPLPVGERSGRFSYPPQLLLVDGGQGQLGVAERVVRDLGLDEQIPVAALAKQFEEVYRPGRDDPIRLPRGSEALYLLQRIRDESHRFALDYHRLLRSKRMTGSVLDGIPGLGPKRKTRLVTAFGGVRAVQRAAVDDLLALSWLPDTVAEAVYRQAHRER</sequence>
<dbReference type="Pfam" id="PF02151">
    <property type="entry name" value="UVR"/>
    <property type="match status" value="1"/>
</dbReference>
<feature type="domain" description="UvrC family homology region profile" evidence="8">
    <location>
        <begin position="255"/>
        <end position="496"/>
    </location>
</feature>
<dbReference type="Gene3D" id="3.40.1440.10">
    <property type="entry name" value="GIY-YIG endonuclease"/>
    <property type="match status" value="1"/>
</dbReference>
<dbReference type="HAMAP" id="MF_00203">
    <property type="entry name" value="UvrC"/>
    <property type="match status" value="1"/>
</dbReference>
<name>A0A381Y853_9ZZZZ</name>
<dbReference type="SUPFAM" id="SSF47781">
    <property type="entry name" value="RuvA domain 2-like"/>
    <property type="match status" value="1"/>
</dbReference>
<feature type="non-terminal residue" evidence="9">
    <location>
        <position position="1"/>
    </location>
</feature>
<dbReference type="Gene3D" id="1.10.150.20">
    <property type="entry name" value="5' to 3' exonuclease, C-terminal subdomain"/>
    <property type="match status" value="1"/>
</dbReference>
<dbReference type="FunFam" id="3.40.1440.10:FF:000001">
    <property type="entry name" value="UvrABC system protein C"/>
    <property type="match status" value="1"/>
</dbReference>
<dbReference type="InterPro" id="IPR001943">
    <property type="entry name" value="UVR_dom"/>
</dbReference>
<dbReference type="AlphaFoldDB" id="A0A381Y853"/>
<feature type="domain" description="GIY-YIG" evidence="7">
    <location>
        <begin position="12"/>
        <end position="91"/>
    </location>
</feature>
<dbReference type="SMART" id="SM00465">
    <property type="entry name" value="GIYc"/>
    <property type="match status" value="1"/>
</dbReference>
<dbReference type="Pfam" id="PF01541">
    <property type="entry name" value="GIY-YIG"/>
    <property type="match status" value="1"/>
</dbReference>
<dbReference type="PANTHER" id="PTHR30562">
    <property type="entry name" value="UVRC/OXIDOREDUCTASE"/>
    <property type="match status" value="1"/>
</dbReference>
<accession>A0A381Y853</accession>
<dbReference type="GO" id="GO:0009381">
    <property type="term" value="F:excinuclease ABC activity"/>
    <property type="evidence" value="ECO:0007669"/>
    <property type="project" value="InterPro"/>
</dbReference>
<keyword evidence="4" id="KW-0267">Excision nuclease</keyword>
<dbReference type="InterPro" id="IPR050066">
    <property type="entry name" value="UvrABC_protein_C"/>
</dbReference>
<dbReference type="InterPro" id="IPR047296">
    <property type="entry name" value="GIY-YIG_UvrC_Cho"/>
</dbReference>
<evidence type="ECO:0000259" key="6">
    <source>
        <dbReference type="PROSITE" id="PS50151"/>
    </source>
</evidence>
<keyword evidence="3" id="KW-0228">DNA excision</keyword>